<sequence>MPTHDSAGSVLVVGAGPTGLVLALWLSKFGVKVRLIDKAAHAATSTRALAVQARILELYAQFDPELADDVIKTGHTVVGVNAWVKGRRAFRVPLAQIGEDLTSHPFIQIYPQDQHEQMLTERLHKDFGTSVEWQTELVSFKDEGADAQIVASLKKADGKEEVVRAGYLAGCDGSHSVVRKTLGISFPGGIYDQMFYVADIAGAGLAMDGELHVCLDEADFLAIFPLATRGRARLIGTVRHSKSSAASQHLSFDHVSGRAIEQMKLQVGKVNWFSTYRVHHRVADHFRKGRAFLLGDAAHVHSPAGGQGMNTGIGDSINLAWKMAAVLAGDAEDGLLDTYQEERARFANRLVSTTDRAFTLATAEGTVARFIRTKGIPVLVPMLLSCRAVRRFMFRTLSQITLNYCGMSLASGRVGRLEGGQRLPWVVVDGISNYESLASMKWQVHVYGTATDTLLTWCHDHGLGLTAFEWTPEYASAGLTRDVVCILRPDGYVAMIQSGVDVSAIERYFERRQIRLRSFGG</sequence>
<dbReference type="PANTHER" id="PTHR43004:SF19">
    <property type="entry name" value="BINDING MONOOXYGENASE, PUTATIVE (JCVI)-RELATED"/>
    <property type="match status" value="1"/>
</dbReference>
<evidence type="ECO:0000256" key="3">
    <source>
        <dbReference type="ARBA" id="ARBA00022630"/>
    </source>
</evidence>
<dbReference type="AlphaFoldDB" id="A0A0B2WQV0"/>
<keyword evidence="6" id="KW-1133">Transmembrane helix</keyword>
<dbReference type="Gene3D" id="3.50.50.60">
    <property type="entry name" value="FAD/NAD(P)-binding domain"/>
    <property type="match status" value="1"/>
</dbReference>
<keyword evidence="6" id="KW-0812">Transmembrane</keyword>
<dbReference type="HOGENOM" id="CLU_009665_20_3_1"/>
<dbReference type="EMBL" id="AZHE01000018">
    <property type="protein sequence ID" value="KHN96009.1"/>
    <property type="molecule type" value="Genomic_DNA"/>
</dbReference>
<dbReference type="PANTHER" id="PTHR43004">
    <property type="entry name" value="TRK SYSTEM POTASSIUM UPTAKE PROTEIN"/>
    <property type="match status" value="1"/>
</dbReference>
<evidence type="ECO:0000256" key="4">
    <source>
        <dbReference type="ARBA" id="ARBA00022827"/>
    </source>
</evidence>
<dbReference type="GO" id="GO:0071949">
    <property type="term" value="F:FAD binding"/>
    <property type="evidence" value="ECO:0007669"/>
    <property type="project" value="InterPro"/>
</dbReference>
<keyword evidence="6" id="KW-0472">Membrane</keyword>
<evidence type="ECO:0000256" key="2">
    <source>
        <dbReference type="ARBA" id="ARBA00007801"/>
    </source>
</evidence>
<dbReference type="Pfam" id="PF01494">
    <property type="entry name" value="FAD_binding_3"/>
    <property type="match status" value="1"/>
</dbReference>
<evidence type="ECO:0000256" key="5">
    <source>
        <dbReference type="ARBA" id="ARBA00023002"/>
    </source>
</evidence>
<accession>A0A0B2WQV0</accession>
<keyword evidence="9" id="KW-1185">Reference proteome</keyword>
<comment type="similarity">
    <text evidence="2">Belongs to the PheA/TfdB FAD monooxygenase family.</text>
</comment>
<name>A0A0B2WQV0_METAS</name>
<feature type="transmembrane region" description="Helical" evidence="6">
    <location>
        <begin position="6"/>
        <end position="26"/>
    </location>
</feature>
<reference evidence="8 9" key="1">
    <citation type="journal article" date="2014" name="Proc. Natl. Acad. Sci. U.S.A.">
        <title>Trajectory and genomic determinants of fungal-pathogen speciation and host adaptation.</title>
        <authorList>
            <person name="Hu X."/>
            <person name="Xiao G."/>
            <person name="Zheng P."/>
            <person name="Shang Y."/>
            <person name="Su Y."/>
            <person name="Zhang X."/>
            <person name="Liu X."/>
            <person name="Zhan S."/>
            <person name="St Leger R.J."/>
            <person name="Wang C."/>
        </authorList>
    </citation>
    <scope>NUCLEOTIDE SEQUENCE [LARGE SCALE GENOMIC DNA]</scope>
    <source>
        <strain evidence="8 9">ARSEF 1941</strain>
    </source>
</reference>
<dbReference type="GO" id="GO:0016709">
    <property type="term" value="F:oxidoreductase activity, acting on paired donors, with incorporation or reduction of molecular oxygen, NAD(P)H as one donor, and incorporation of one atom of oxygen"/>
    <property type="evidence" value="ECO:0007669"/>
    <property type="project" value="UniProtKB-ARBA"/>
</dbReference>
<dbReference type="PRINTS" id="PR00420">
    <property type="entry name" value="RNGMNOXGNASE"/>
</dbReference>
<evidence type="ECO:0000313" key="9">
    <source>
        <dbReference type="Proteomes" id="UP000030816"/>
    </source>
</evidence>
<keyword evidence="5" id="KW-0560">Oxidoreductase</keyword>
<gene>
    <name evidence="8" type="ORF">MAM_06114</name>
</gene>
<keyword evidence="8" id="KW-0503">Monooxygenase</keyword>
<comment type="caution">
    <text evidence="8">The sequence shown here is derived from an EMBL/GenBank/DDBJ whole genome shotgun (WGS) entry which is preliminary data.</text>
</comment>
<dbReference type="GeneID" id="63740569"/>
<dbReference type="SUPFAM" id="SSF52833">
    <property type="entry name" value="Thioredoxin-like"/>
    <property type="match status" value="1"/>
</dbReference>
<comment type="cofactor">
    <cofactor evidence="1">
        <name>FAD</name>
        <dbReference type="ChEBI" id="CHEBI:57692"/>
    </cofactor>
</comment>
<evidence type="ECO:0000259" key="7">
    <source>
        <dbReference type="Pfam" id="PF01494"/>
    </source>
</evidence>
<dbReference type="RefSeq" id="XP_040677075.1">
    <property type="nucleotide sequence ID" value="XM_040824912.1"/>
</dbReference>
<evidence type="ECO:0000256" key="1">
    <source>
        <dbReference type="ARBA" id="ARBA00001974"/>
    </source>
</evidence>
<dbReference type="OrthoDB" id="1716816at2759"/>
<dbReference type="InterPro" id="IPR050641">
    <property type="entry name" value="RIFMO-like"/>
</dbReference>
<organism evidence="8 9">
    <name type="scientific">Metarhizium album (strain ARSEF 1941)</name>
    <dbReference type="NCBI Taxonomy" id="1081103"/>
    <lineage>
        <taxon>Eukaryota</taxon>
        <taxon>Fungi</taxon>
        <taxon>Dikarya</taxon>
        <taxon>Ascomycota</taxon>
        <taxon>Pezizomycotina</taxon>
        <taxon>Sordariomycetes</taxon>
        <taxon>Hypocreomycetidae</taxon>
        <taxon>Hypocreales</taxon>
        <taxon>Clavicipitaceae</taxon>
        <taxon>Metarhizium</taxon>
    </lineage>
</organism>
<keyword evidence="3" id="KW-0285">Flavoprotein</keyword>
<dbReference type="SUPFAM" id="SSF51905">
    <property type="entry name" value="FAD/NAD(P)-binding domain"/>
    <property type="match status" value="1"/>
</dbReference>
<dbReference type="InterPro" id="IPR036249">
    <property type="entry name" value="Thioredoxin-like_sf"/>
</dbReference>
<evidence type="ECO:0000313" key="8">
    <source>
        <dbReference type="EMBL" id="KHN96009.1"/>
    </source>
</evidence>
<evidence type="ECO:0000256" key="6">
    <source>
        <dbReference type="SAM" id="Phobius"/>
    </source>
</evidence>
<dbReference type="STRING" id="1081103.A0A0B2WQV0"/>
<keyword evidence="4" id="KW-0274">FAD</keyword>
<feature type="domain" description="FAD-binding" evidence="7">
    <location>
        <begin position="9"/>
        <end position="352"/>
    </location>
</feature>
<dbReference type="Proteomes" id="UP000030816">
    <property type="component" value="Unassembled WGS sequence"/>
</dbReference>
<proteinExistence type="inferred from homology"/>
<dbReference type="Gene3D" id="3.30.70.2450">
    <property type="match status" value="1"/>
</dbReference>
<dbReference type="InterPro" id="IPR036188">
    <property type="entry name" value="FAD/NAD-bd_sf"/>
</dbReference>
<dbReference type="InterPro" id="IPR002938">
    <property type="entry name" value="FAD-bd"/>
</dbReference>
<protein>
    <submittedName>
        <fullName evidence="8">Monooxygenase, FAD-binding protein</fullName>
    </submittedName>
</protein>